<dbReference type="InterPro" id="IPR032740">
    <property type="entry name" value="GxDLY"/>
</dbReference>
<dbReference type="RefSeq" id="WP_072765594.1">
    <property type="nucleotide sequence ID" value="NZ_FQYX01000031.1"/>
</dbReference>
<evidence type="ECO:0000313" key="4">
    <source>
        <dbReference type="EMBL" id="SHJ69578.1"/>
    </source>
</evidence>
<evidence type="ECO:0000259" key="2">
    <source>
        <dbReference type="Pfam" id="PF14606"/>
    </source>
</evidence>
<keyword evidence="5" id="KW-1185">Reference proteome</keyword>
<dbReference type="Pfam" id="PF14606">
    <property type="entry name" value="Lipase_GDSL_3"/>
    <property type="match status" value="1"/>
</dbReference>
<dbReference type="EMBL" id="FQYX01000031">
    <property type="protein sequence ID" value="SHJ69578.1"/>
    <property type="molecule type" value="Genomic_DNA"/>
</dbReference>
<sequence length="369" mass="42181">MKKIHLLSLILFLAHISFAQEITELKWWNPAKSEFPVIAGQAWPQQEKTIYHRLPERAEEKLREAVWRLSKQSAGLSIRFRSNANNIRVKYKLKGAIAMPHMPATGVSGLDLYGKTKDGEWFRPWGTYRIDSISSYNFKVDVNVASYIKNGTEFQLFLPLYNEVDHLEIGVEEEFFFEALPLRIEKPIVAYGTSICQGACASRPGMAWTNILERKLQWPVINLGFSGNGRLEPALIDLMTEIDAKVYILDCLPNLTPERDDTYKLAVEAVKKLKGKRPEVPVILTAHLGFSDDFTNQNNNSKTIKLNKDLGRAFDALKAEGFTKVYLLQKEDLGFVDAMFVDNIHPNDHGMLQYATVYEKLIRDIWNKL</sequence>
<dbReference type="OrthoDB" id="5624617at2"/>
<evidence type="ECO:0000256" key="1">
    <source>
        <dbReference type="SAM" id="SignalP"/>
    </source>
</evidence>
<dbReference type="Pfam" id="PF14607">
    <property type="entry name" value="GxDLY"/>
    <property type="match status" value="1"/>
</dbReference>
<feature type="domain" description="SGNH hydrolase-type esterase" evidence="2">
    <location>
        <begin position="185"/>
        <end position="363"/>
    </location>
</feature>
<gene>
    <name evidence="4" type="ORF">SAMN04487911_1319</name>
</gene>
<keyword evidence="1" id="KW-0732">Signal</keyword>
<feature type="signal peptide" evidence="1">
    <location>
        <begin position="1"/>
        <end position="19"/>
    </location>
</feature>
<dbReference type="SUPFAM" id="SSF52266">
    <property type="entry name" value="SGNH hydrolase"/>
    <property type="match status" value="1"/>
</dbReference>
<dbReference type="InterPro" id="IPR036514">
    <property type="entry name" value="SGNH_hydro_sf"/>
</dbReference>
<dbReference type="Gene3D" id="3.40.50.1110">
    <property type="entry name" value="SGNH hydrolase"/>
    <property type="match status" value="1"/>
</dbReference>
<protein>
    <submittedName>
        <fullName evidence="4">N-terminus of Esterase_SGNH_hydro-type</fullName>
    </submittedName>
</protein>
<dbReference type="STRING" id="558155.SAMN04487911_1319"/>
<accession>A0A1M6LEK9</accession>
<feature type="chain" id="PRO_5009919211" evidence="1">
    <location>
        <begin position="20"/>
        <end position="369"/>
    </location>
</feature>
<dbReference type="InterPro" id="IPR013830">
    <property type="entry name" value="SGNH_hydro"/>
</dbReference>
<proteinExistence type="predicted"/>
<dbReference type="Gene3D" id="2.60.120.260">
    <property type="entry name" value="Galactose-binding domain-like"/>
    <property type="match status" value="1"/>
</dbReference>
<evidence type="ECO:0000313" key="5">
    <source>
        <dbReference type="Proteomes" id="UP000184231"/>
    </source>
</evidence>
<feature type="domain" description="SGNH hydrolase-type esterase N-terminal" evidence="3">
    <location>
        <begin position="25"/>
        <end position="174"/>
    </location>
</feature>
<dbReference type="GO" id="GO:0016788">
    <property type="term" value="F:hydrolase activity, acting on ester bonds"/>
    <property type="evidence" value="ECO:0007669"/>
    <property type="project" value="UniProtKB-ARBA"/>
</dbReference>
<organism evidence="4 5">
    <name type="scientific">Arenibacter nanhaiticus</name>
    <dbReference type="NCBI Taxonomy" id="558155"/>
    <lineage>
        <taxon>Bacteria</taxon>
        <taxon>Pseudomonadati</taxon>
        <taxon>Bacteroidota</taxon>
        <taxon>Flavobacteriia</taxon>
        <taxon>Flavobacteriales</taxon>
        <taxon>Flavobacteriaceae</taxon>
        <taxon>Arenibacter</taxon>
    </lineage>
</organism>
<dbReference type="AlphaFoldDB" id="A0A1M6LEK9"/>
<name>A0A1M6LEK9_9FLAO</name>
<evidence type="ECO:0000259" key="3">
    <source>
        <dbReference type="Pfam" id="PF14607"/>
    </source>
</evidence>
<reference evidence="4 5" key="1">
    <citation type="submission" date="2016-11" db="EMBL/GenBank/DDBJ databases">
        <authorList>
            <person name="Jaros S."/>
            <person name="Januszkiewicz K."/>
            <person name="Wedrychowicz H."/>
        </authorList>
    </citation>
    <scope>NUCLEOTIDE SEQUENCE [LARGE SCALE GENOMIC DNA]</scope>
    <source>
        <strain evidence="4 5">CGMCC 1.8863</strain>
    </source>
</reference>
<dbReference type="Proteomes" id="UP000184231">
    <property type="component" value="Unassembled WGS sequence"/>
</dbReference>